<feature type="transmembrane region" description="Helical" evidence="7">
    <location>
        <begin position="392"/>
        <end position="413"/>
    </location>
</feature>
<dbReference type="EMBL" id="PXYT01000038">
    <property type="protein sequence ID" value="PSR26269.1"/>
    <property type="molecule type" value="Genomic_DNA"/>
</dbReference>
<evidence type="ECO:0000256" key="5">
    <source>
        <dbReference type="ARBA" id="ARBA00023136"/>
    </source>
</evidence>
<keyword evidence="2" id="KW-1003">Cell membrane</keyword>
<comment type="subcellular location">
    <subcellularLocation>
        <location evidence="1">Cell membrane</location>
        <topology evidence="1">Multi-pass membrane protein</topology>
    </subcellularLocation>
</comment>
<evidence type="ECO:0000256" key="7">
    <source>
        <dbReference type="SAM" id="Phobius"/>
    </source>
</evidence>
<protein>
    <recommendedName>
        <fullName evidence="8">Integral membrane bound transporter domain-containing protein</fullName>
    </recommendedName>
</protein>
<dbReference type="GO" id="GO:0005886">
    <property type="term" value="C:plasma membrane"/>
    <property type="evidence" value="ECO:0007669"/>
    <property type="project" value="UniProtKB-SubCell"/>
</dbReference>
<gene>
    <name evidence="9" type="ORF">C7B43_14290</name>
</gene>
<evidence type="ECO:0000313" key="9">
    <source>
        <dbReference type="EMBL" id="PSR26269.1"/>
    </source>
</evidence>
<name>A0A2T2WVK2_9FIRM</name>
<evidence type="ECO:0000256" key="6">
    <source>
        <dbReference type="ARBA" id="ARBA00043993"/>
    </source>
</evidence>
<feature type="domain" description="Integral membrane bound transporter" evidence="8">
    <location>
        <begin position="356"/>
        <end position="484"/>
    </location>
</feature>
<feature type="transmembrane region" description="Helical" evidence="7">
    <location>
        <begin position="80"/>
        <end position="102"/>
    </location>
</feature>
<dbReference type="Proteomes" id="UP000242699">
    <property type="component" value="Unassembled WGS sequence"/>
</dbReference>
<feature type="transmembrane region" description="Helical" evidence="7">
    <location>
        <begin position="151"/>
        <end position="170"/>
    </location>
</feature>
<keyword evidence="4 7" id="KW-1133">Transmembrane helix</keyword>
<sequence length="666" mass="74086">MASKRNSAENVLKSLVIYDRSQWRWSAGLRNALGLAIPLMIGLLIGHVLPMVSMAVGALVTGFAAVSGTRRKRIRTIRMAIIWMGLATFVGTVSGHWLWILLPVVLVSGFGAGLAAAVGLDTMQIGILATTALIIFSAFPEPPRESGEQAILVMTGGLLQLVLVILFVRWEPRSEEEQSLETVFARLEDYIRQPNRTRDLNIALALLHAEEQLNDSDLRPQRWSRLKALLGAAESLRNDILAFMQTEPKNNEDVRAFNEICATALHHIRVHIRQPATHPYEESLTLPNPNDARLSHFLRSLQFALSLVSNSPIPTNILSKAPTTHRHHLWPRLHANLTGSSAAFRHGIRLAVTLSIALLLYRLLPLTRGYWVPLTILVVLRPDFQATFTRGLARVVGTFAGVLFATGLLILAAPDTQHLIGTTLVVLFAIALYAALNVNYALFSVFVTGEVVILLSFFEHASSMVTLHDRLEDTLIGSALALLAYVIWPTWQRKQIPLVLANWVADERRYLYALLTPGTSIESYRKNLRLSRTNAVATINQASAEPVKVGMDMIALGRFVTALHRLTEILLTLEFTLEQEVGSSSAKQQFVGQRSLWAQQLDLIENALRQPELDLKPTIEPAEPIDAKDYWDIVRVQLQTDLAILERALPLIFPDRHDSPEKTPHA</sequence>
<proteinExistence type="inferred from homology"/>
<evidence type="ECO:0000256" key="4">
    <source>
        <dbReference type="ARBA" id="ARBA00022989"/>
    </source>
</evidence>
<keyword evidence="3 7" id="KW-0812">Transmembrane</keyword>
<feature type="transmembrane region" description="Helical" evidence="7">
    <location>
        <begin position="474"/>
        <end position="491"/>
    </location>
</feature>
<feature type="transmembrane region" description="Helical" evidence="7">
    <location>
        <begin position="27"/>
        <end position="45"/>
    </location>
</feature>
<evidence type="ECO:0000313" key="10">
    <source>
        <dbReference type="Proteomes" id="UP000242699"/>
    </source>
</evidence>
<evidence type="ECO:0000259" key="8">
    <source>
        <dbReference type="Pfam" id="PF13515"/>
    </source>
</evidence>
<organism evidence="9 10">
    <name type="scientific">Sulfobacillus benefaciens</name>
    <dbReference type="NCBI Taxonomy" id="453960"/>
    <lineage>
        <taxon>Bacteria</taxon>
        <taxon>Bacillati</taxon>
        <taxon>Bacillota</taxon>
        <taxon>Clostridia</taxon>
        <taxon>Eubacteriales</taxon>
        <taxon>Clostridiales Family XVII. Incertae Sedis</taxon>
        <taxon>Sulfobacillus</taxon>
    </lineage>
</organism>
<feature type="transmembrane region" description="Helical" evidence="7">
    <location>
        <begin position="114"/>
        <end position="139"/>
    </location>
</feature>
<dbReference type="Pfam" id="PF13515">
    <property type="entry name" value="FUSC_2"/>
    <property type="match status" value="1"/>
</dbReference>
<feature type="transmembrane region" description="Helical" evidence="7">
    <location>
        <begin position="443"/>
        <end position="462"/>
    </location>
</feature>
<keyword evidence="5 7" id="KW-0472">Membrane</keyword>
<comment type="similarity">
    <text evidence="6">Belongs to the YccS/YhfK family.</text>
</comment>
<dbReference type="PANTHER" id="PTHR30509:SF9">
    <property type="entry name" value="MULTIDRUG RESISTANCE PROTEIN MDTO"/>
    <property type="match status" value="1"/>
</dbReference>
<dbReference type="PANTHER" id="PTHR30509">
    <property type="entry name" value="P-HYDROXYBENZOIC ACID EFFLUX PUMP SUBUNIT-RELATED"/>
    <property type="match status" value="1"/>
</dbReference>
<evidence type="ECO:0000256" key="1">
    <source>
        <dbReference type="ARBA" id="ARBA00004651"/>
    </source>
</evidence>
<feature type="transmembrane region" description="Helical" evidence="7">
    <location>
        <begin position="359"/>
        <end position="380"/>
    </location>
</feature>
<dbReference type="InterPro" id="IPR049453">
    <property type="entry name" value="Memb_transporter_dom"/>
</dbReference>
<reference evidence="9 10" key="1">
    <citation type="journal article" date="2014" name="BMC Genomics">
        <title>Comparison of environmental and isolate Sulfobacillus genomes reveals diverse carbon, sulfur, nitrogen, and hydrogen metabolisms.</title>
        <authorList>
            <person name="Justice N.B."/>
            <person name="Norman A."/>
            <person name="Brown C.T."/>
            <person name="Singh A."/>
            <person name="Thomas B.C."/>
            <person name="Banfield J.F."/>
        </authorList>
    </citation>
    <scope>NUCLEOTIDE SEQUENCE [LARGE SCALE GENOMIC DNA]</scope>
    <source>
        <strain evidence="9">AMDSBA1</strain>
    </source>
</reference>
<feature type="transmembrane region" description="Helical" evidence="7">
    <location>
        <begin position="51"/>
        <end position="68"/>
    </location>
</feature>
<dbReference type="AlphaFoldDB" id="A0A2T2WVK2"/>
<comment type="caution">
    <text evidence="9">The sequence shown here is derived from an EMBL/GenBank/DDBJ whole genome shotgun (WGS) entry which is preliminary data.</text>
</comment>
<accession>A0A2T2WVK2</accession>
<evidence type="ECO:0000256" key="2">
    <source>
        <dbReference type="ARBA" id="ARBA00022475"/>
    </source>
</evidence>
<evidence type="ECO:0000256" key="3">
    <source>
        <dbReference type="ARBA" id="ARBA00022692"/>
    </source>
</evidence>
<feature type="transmembrane region" description="Helical" evidence="7">
    <location>
        <begin position="419"/>
        <end position="436"/>
    </location>
</feature>